<organism evidence="5 6">
    <name type="scientific">Pelotalea chapellei</name>
    <dbReference type="NCBI Taxonomy" id="44671"/>
    <lineage>
        <taxon>Bacteria</taxon>
        <taxon>Pseudomonadati</taxon>
        <taxon>Thermodesulfobacteriota</taxon>
        <taxon>Desulfuromonadia</taxon>
        <taxon>Geobacterales</taxon>
        <taxon>Geobacteraceae</taxon>
        <taxon>Pelotalea</taxon>
    </lineage>
</organism>
<evidence type="ECO:0000256" key="2">
    <source>
        <dbReference type="ARBA" id="ARBA00022643"/>
    </source>
</evidence>
<dbReference type="InterPro" id="IPR000415">
    <property type="entry name" value="Nitroreductase-like"/>
</dbReference>
<dbReference type="SUPFAM" id="SSF55469">
    <property type="entry name" value="FMN-dependent nitroreductase-like"/>
    <property type="match status" value="1"/>
</dbReference>
<name>A0ABS5U8N4_9BACT</name>
<reference evidence="5 6" key="1">
    <citation type="submission" date="2021-05" db="EMBL/GenBank/DDBJ databases">
        <title>The draft genome of Geobacter chapellei DSM 13688.</title>
        <authorList>
            <person name="Xu Z."/>
            <person name="Masuda Y."/>
            <person name="Itoh H."/>
            <person name="Senoo K."/>
        </authorList>
    </citation>
    <scope>NUCLEOTIDE SEQUENCE [LARGE SCALE GENOMIC DNA]</scope>
    <source>
        <strain evidence="5 6">DSM 13688</strain>
    </source>
</reference>
<dbReference type="RefSeq" id="WP_214298417.1">
    <property type="nucleotide sequence ID" value="NZ_JAHDYS010000007.1"/>
</dbReference>
<dbReference type="InterPro" id="IPR029479">
    <property type="entry name" value="Nitroreductase"/>
</dbReference>
<evidence type="ECO:0000256" key="3">
    <source>
        <dbReference type="ARBA" id="ARBA00023002"/>
    </source>
</evidence>
<protein>
    <submittedName>
        <fullName evidence="5">Nitroreductase family protein</fullName>
    </submittedName>
</protein>
<dbReference type="EMBL" id="JAHDYS010000007">
    <property type="protein sequence ID" value="MBT1072005.1"/>
    <property type="molecule type" value="Genomic_DNA"/>
</dbReference>
<dbReference type="InterPro" id="IPR050627">
    <property type="entry name" value="Nitroreductase/BluB"/>
</dbReference>
<evidence type="ECO:0000259" key="4">
    <source>
        <dbReference type="Pfam" id="PF00881"/>
    </source>
</evidence>
<dbReference type="Proteomes" id="UP000784128">
    <property type="component" value="Unassembled WGS sequence"/>
</dbReference>
<keyword evidence="1" id="KW-0285">Flavoprotein</keyword>
<keyword evidence="6" id="KW-1185">Reference proteome</keyword>
<dbReference type="PANTHER" id="PTHR23026:SF90">
    <property type="entry name" value="IODOTYROSINE DEIODINASE 1"/>
    <property type="match status" value="1"/>
</dbReference>
<gene>
    <name evidence="5" type="ORF">KJB30_09430</name>
</gene>
<keyword evidence="2" id="KW-0288">FMN</keyword>
<evidence type="ECO:0000313" key="5">
    <source>
        <dbReference type="EMBL" id="MBT1072005.1"/>
    </source>
</evidence>
<accession>A0ABS5U8N4</accession>
<dbReference type="PANTHER" id="PTHR23026">
    <property type="entry name" value="NADPH NITROREDUCTASE"/>
    <property type="match status" value="1"/>
</dbReference>
<sequence length="186" mass="20535">METLQAIITRHSVRRFSDRPVEPEKLQIVLDAASRAPSWANLQCCRFIVVQDPATKRRISELSYVDSFFAAKGYKTNPSQLALAEAPVVIVACALPNSSGDIRGQQYYMTDIGLAAENLMLAAHDQGLGSVFVSIFEEKVLADLLDIPAYVSIVGLFPIGYPLQESVTGAPRKPLEEIVFHDRWNA</sequence>
<dbReference type="Pfam" id="PF00881">
    <property type="entry name" value="Nitroreductase"/>
    <property type="match status" value="1"/>
</dbReference>
<evidence type="ECO:0000256" key="1">
    <source>
        <dbReference type="ARBA" id="ARBA00022630"/>
    </source>
</evidence>
<evidence type="ECO:0000313" key="6">
    <source>
        <dbReference type="Proteomes" id="UP000784128"/>
    </source>
</evidence>
<keyword evidence="3" id="KW-0560">Oxidoreductase</keyword>
<dbReference type="Gene3D" id="3.40.109.10">
    <property type="entry name" value="NADH Oxidase"/>
    <property type="match status" value="1"/>
</dbReference>
<comment type="caution">
    <text evidence="5">The sequence shown here is derived from an EMBL/GenBank/DDBJ whole genome shotgun (WGS) entry which is preliminary data.</text>
</comment>
<proteinExistence type="predicted"/>
<feature type="domain" description="Nitroreductase" evidence="4">
    <location>
        <begin position="8"/>
        <end position="161"/>
    </location>
</feature>